<name>A0A3N9PU27_9BACL</name>
<reference evidence="2 3" key="1">
    <citation type="submission" date="2018-11" db="EMBL/GenBank/DDBJ databases">
        <title>Genome sequence of strain 7197.</title>
        <authorList>
            <person name="Gao J."/>
            <person name="Sun J."/>
        </authorList>
    </citation>
    <scope>NUCLEOTIDE SEQUENCE [LARGE SCALE GENOMIC DNA]</scope>
    <source>
        <strain evidence="2 3">7197</strain>
    </source>
</reference>
<keyword evidence="3" id="KW-1185">Reference proteome</keyword>
<proteinExistence type="predicted"/>
<dbReference type="AlphaFoldDB" id="A0A3N9PU27"/>
<evidence type="ECO:0000259" key="1">
    <source>
        <dbReference type="Pfam" id="PF12323"/>
    </source>
</evidence>
<evidence type="ECO:0000313" key="3">
    <source>
        <dbReference type="Proteomes" id="UP000282529"/>
    </source>
</evidence>
<dbReference type="InterPro" id="IPR021027">
    <property type="entry name" value="Transposase_put_HTH"/>
</dbReference>
<feature type="domain" description="Transposase putative helix-turn-helix" evidence="1">
    <location>
        <begin position="1"/>
        <end position="16"/>
    </location>
</feature>
<accession>A0A3N9PU27</accession>
<organism evidence="2 3">
    <name type="scientific">Paenibacillus rhizophilus</name>
    <dbReference type="NCBI Taxonomy" id="1850366"/>
    <lineage>
        <taxon>Bacteria</taxon>
        <taxon>Bacillati</taxon>
        <taxon>Bacillota</taxon>
        <taxon>Bacilli</taxon>
        <taxon>Bacillales</taxon>
        <taxon>Paenibacillaceae</taxon>
        <taxon>Paenibacillus</taxon>
    </lineage>
</organism>
<dbReference type="EMBL" id="RQPI01000011">
    <property type="protein sequence ID" value="RQW09912.1"/>
    <property type="molecule type" value="Genomic_DNA"/>
</dbReference>
<protein>
    <recommendedName>
        <fullName evidence="1">Transposase putative helix-turn-helix domain-containing protein</fullName>
    </recommendedName>
</protein>
<dbReference type="Pfam" id="PF12323">
    <property type="entry name" value="HTH_OrfB_IS605"/>
    <property type="match status" value="1"/>
</dbReference>
<gene>
    <name evidence="2" type="ORF">EH198_17680</name>
</gene>
<evidence type="ECO:0000313" key="2">
    <source>
        <dbReference type="EMBL" id="RQW09912.1"/>
    </source>
</evidence>
<sequence>MFGCCRFVFNHFLSWRLPRFTKMRPESFRSLWFNKIITAFLHLNENF</sequence>
<comment type="caution">
    <text evidence="2">The sequence shown here is derived from an EMBL/GenBank/DDBJ whole genome shotgun (WGS) entry which is preliminary data.</text>
</comment>
<dbReference type="Proteomes" id="UP000282529">
    <property type="component" value="Unassembled WGS sequence"/>
</dbReference>